<reference evidence="2" key="2">
    <citation type="submission" date="2020-09" db="EMBL/GenBank/DDBJ databases">
        <authorList>
            <person name="Sun Q."/>
            <person name="Kim S."/>
        </authorList>
    </citation>
    <scope>NUCLEOTIDE SEQUENCE</scope>
    <source>
        <strain evidence="2">KCTC 12870</strain>
    </source>
</reference>
<protein>
    <submittedName>
        <fullName evidence="2">Amidase</fullName>
    </submittedName>
</protein>
<sequence>MPERDALTEAFARGALIGGPLGGVPYVLKDLFDVVGAPTTAGSGFLTEVRPTPQMNAKVAEVLAAQGAVLSGKVSMVEFAYGMSGENLWFGDVPHPRIPTALAGGSSSGSAFAVGRGLTPFSIGTDTAGSMRVPAAYCGLYAWRDIPGPLSQEGCFPLASSFDTTGWFTQTAEELLVLNDLFLGQGPAADCVRILDLTDLSAGLTPELREAGNAWLARKEATANAEALALAQRHFADAARAYNVLGSREAYVTHAPWLDEYRARYDPIVWGRIDRGRRWSKADITFATAKQAEVKEAWSLLLADYDAIALPITPIPSPGKAVMTEDYRSELLSLTAPASLGHCPALTIPLCLSDGTSGGLQLVMANDTRQAVAKTLLATD</sequence>
<dbReference type="PANTHER" id="PTHR46310:SF7">
    <property type="entry name" value="AMIDASE 1"/>
    <property type="match status" value="1"/>
</dbReference>
<reference evidence="2" key="1">
    <citation type="journal article" date="2014" name="Int. J. Syst. Evol. Microbiol.">
        <title>Complete genome sequence of Corynebacterium casei LMG S-19264T (=DSM 44701T), isolated from a smear-ripened cheese.</title>
        <authorList>
            <consortium name="US DOE Joint Genome Institute (JGI-PGF)"/>
            <person name="Walter F."/>
            <person name="Albersmeier A."/>
            <person name="Kalinowski J."/>
            <person name="Ruckert C."/>
        </authorList>
    </citation>
    <scope>NUCLEOTIDE SEQUENCE</scope>
    <source>
        <strain evidence="2">KCTC 12870</strain>
    </source>
</reference>
<feature type="domain" description="Amidase" evidence="1">
    <location>
        <begin position="16"/>
        <end position="188"/>
    </location>
</feature>
<dbReference type="PANTHER" id="PTHR46310">
    <property type="entry name" value="AMIDASE 1"/>
    <property type="match status" value="1"/>
</dbReference>
<comment type="caution">
    <text evidence="2">The sequence shown here is derived from an EMBL/GenBank/DDBJ whole genome shotgun (WGS) entry which is preliminary data.</text>
</comment>
<accession>A0A8J3DAL9</accession>
<dbReference type="SUPFAM" id="SSF75304">
    <property type="entry name" value="Amidase signature (AS) enzymes"/>
    <property type="match status" value="1"/>
</dbReference>
<evidence type="ECO:0000313" key="3">
    <source>
        <dbReference type="Proteomes" id="UP000642829"/>
    </source>
</evidence>
<dbReference type="Pfam" id="PF01425">
    <property type="entry name" value="Amidase"/>
    <property type="match status" value="1"/>
</dbReference>
<dbReference type="InterPro" id="IPR023631">
    <property type="entry name" value="Amidase_dom"/>
</dbReference>
<dbReference type="InterPro" id="IPR036928">
    <property type="entry name" value="AS_sf"/>
</dbReference>
<proteinExistence type="predicted"/>
<dbReference type="AlphaFoldDB" id="A0A8J3DAL9"/>
<name>A0A8J3DAL9_9BACT</name>
<evidence type="ECO:0000313" key="2">
    <source>
        <dbReference type="EMBL" id="GHB97914.1"/>
    </source>
</evidence>
<evidence type="ECO:0000259" key="1">
    <source>
        <dbReference type="Pfam" id="PF01425"/>
    </source>
</evidence>
<dbReference type="Gene3D" id="3.90.1300.10">
    <property type="entry name" value="Amidase signature (AS) domain"/>
    <property type="match status" value="1"/>
</dbReference>
<dbReference type="EMBL" id="BMXG01000006">
    <property type="protein sequence ID" value="GHB97914.1"/>
    <property type="molecule type" value="Genomic_DNA"/>
</dbReference>
<gene>
    <name evidence="2" type="primary">gatA</name>
    <name evidence="2" type="ORF">GCM10007047_12300</name>
</gene>
<keyword evidence="3" id="KW-1185">Reference proteome</keyword>
<organism evidence="2 3">
    <name type="scientific">Cerasicoccus arenae</name>
    <dbReference type="NCBI Taxonomy" id="424488"/>
    <lineage>
        <taxon>Bacteria</taxon>
        <taxon>Pseudomonadati</taxon>
        <taxon>Verrucomicrobiota</taxon>
        <taxon>Opitutia</taxon>
        <taxon>Puniceicoccales</taxon>
        <taxon>Cerasicoccaceae</taxon>
        <taxon>Cerasicoccus</taxon>
    </lineage>
</organism>
<dbReference type="Proteomes" id="UP000642829">
    <property type="component" value="Unassembled WGS sequence"/>
</dbReference>